<dbReference type="SUPFAM" id="SSF53649">
    <property type="entry name" value="Alkaline phosphatase-like"/>
    <property type="match status" value="1"/>
</dbReference>
<evidence type="ECO:0000256" key="2">
    <source>
        <dbReference type="SAM" id="Phobius"/>
    </source>
</evidence>
<dbReference type="Proteomes" id="UP000594262">
    <property type="component" value="Unplaced"/>
</dbReference>
<feature type="compositionally biased region" description="Low complexity" evidence="1">
    <location>
        <begin position="123"/>
        <end position="141"/>
    </location>
</feature>
<evidence type="ECO:0000313" key="3">
    <source>
        <dbReference type="EnsemblMetazoa" id="CLYHEMP017748.1"/>
    </source>
</evidence>
<dbReference type="PANTHER" id="PTHR10974:SF1">
    <property type="entry name" value="FI08016P-RELATED"/>
    <property type="match status" value="1"/>
</dbReference>
<dbReference type="OrthoDB" id="5982518at2759"/>
<keyword evidence="4" id="KW-1185">Reference proteome</keyword>
<dbReference type="PANTHER" id="PTHR10974">
    <property type="entry name" value="FI08016P-RELATED"/>
    <property type="match status" value="1"/>
</dbReference>
<dbReference type="InterPro" id="IPR004245">
    <property type="entry name" value="DUF229"/>
</dbReference>
<dbReference type="AlphaFoldDB" id="A0A7M6DNB8"/>
<dbReference type="Gene3D" id="3.40.720.10">
    <property type="entry name" value="Alkaline Phosphatase, subunit A"/>
    <property type="match status" value="1"/>
</dbReference>
<dbReference type="InterPro" id="IPR017850">
    <property type="entry name" value="Alkaline_phosphatase_core_sf"/>
</dbReference>
<dbReference type="GO" id="GO:0005615">
    <property type="term" value="C:extracellular space"/>
    <property type="evidence" value="ECO:0007669"/>
    <property type="project" value="TreeGrafter"/>
</dbReference>
<protein>
    <submittedName>
        <fullName evidence="3">Uncharacterized protein</fullName>
    </submittedName>
</protein>
<dbReference type="EnsemblMetazoa" id="CLYHEMT017748.1">
    <property type="protein sequence ID" value="CLYHEMP017748.1"/>
    <property type="gene ID" value="CLYHEMG017748"/>
</dbReference>
<feature type="compositionally biased region" description="Basic and acidic residues" evidence="1">
    <location>
        <begin position="105"/>
        <end position="122"/>
    </location>
</feature>
<feature type="transmembrane region" description="Helical" evidence="2">
    <location>
        <begin position="7"/>
        <end position="26"/>
    </location>
</feature>
<dbReference type="RefSeq" id="XP_066914967.1">
    <property type="nucleotide sequence ID" value="XM_067058866.1"/>
</dbReference>
<keyword evidence="2" id="KW-1133">Transmembrane helix</keyword>
<name>A0A7M6DNB8_9CNID</name>
<organism evidence="3 4">
    <name type="scientific">Clytia hemisphaerica</name>
    <dbReference type="NCBI Taxonomy" id="252671"/>
    <lineage>
        <taxon>Eukaryota</taxon>
        <taxon>Metazoa</taxon>
        <taxon>Cnidaria</taxon>
        <taxon>Hydrozoa</taxon>
        <taxon>Hydroidolina</taxon>
        <taxon>Leptothecata</taxon>
        <taxon>Obeliida</taxon>
        <taxon>Clytiidae</taxon>
        <taxon>Clytia</taxon>
    </lineage>
</organism>
<sequence>MKLSRYLTAICILSITTLGYIYFVHYNETSTHLKYIKYSLFNKLCIDQGLQTAWCRQEEVLADKIESNDNKLLDKIVRKKLKEKLKKEINQYKLNKQVKLNNKRNKQEQDTSLKRIDHEIKSTARPTKTTKTPSSTWIPTTGYRRKPQKCNIPIVDPFHREVRPYITYKWTQKCTLAWEKSRVEKGFLYVDLADVSAVNMSYIKRISDEDNELDTRNIYHESTSTRSKKDKLAIKLEDDFIRVDIKTKTKEKPFSEYLMYPVKKPPQKGEPPFKNYDAQKDKYNVLMVMTDSVSHACAQRYLTKTYKYLQENPHTVIMKGHTILGDATTPQISAMFFGGKPEHLTPEGRKGERGAQTIDSWPSIFKDYKKDGYVTMHSEDQAWIAAFNFRLMGFSKPPAHKYLRSWWQRSADLRCTNESRADSCPIKYVLNYYKDFRLEYDKELSLAYLSTSALTHNEPEKIHMFDEGFLNFFKDMKNSGKLDSTIVIFFGDHGMRDGNFRHTAQGTTEERLPFMSLTFPPRFYAEHPNKIRNLKRNSEVLTTPYDMHVTLKHILDLTKSPVKHTYGKSLFQNIVKHNRTCADAGVPFTWCVCTEFVPVQKNNGQVLNVAKEMVKTINNKLTSKPESRDRCVELELDSIIRAGILSLKHGDRLYDTYQIVFKVKPNGGIFESSAELNKKDKTIKVNVNFSRLNHYGKQPKCIEQRYPYLRKFCFCKDYIS</sequence>
<dbReference type="GeneID" id="136802147"/>
<dbReference type="FunFam" id="3.40.720.10:FF:000017">
    <property type="entry name" value="Predicted protein"/>
    <property type="match status" value="1"/>
</dbReference>
<evidence type="ECO:0000313" key="4">
    <source>
        <dbReference type="Proteomes" id="UP000594262"/>
    </source>
</evidence>
<feature type="region of interest" description="Disordered" evidence="1">
    <location>
        <begin position="100"/>
        <end position="142"/>
    </location>
</feature>
<dbReference type="Pfam" id="PF02995">
    <property type="entry name" value="DUF229"/>
    <property type="match status" value="1"/>
</dbReference>
<keyword evidence="2" id="KW-0812">Transmembrane</keyword>
<evidence type="ECO:0000256" key="1">
    <source>
        <dbReference type="SAM" id="MobiDB-lite"/>
    </source>
</evidence>
<reference evidence="3" key="1">
    <citation type="submission" date="2021-01" db="UniProtKB">
        <authorList>
            <consortium name="EnsemblMetazoa"/>
        </authorList>
    </citation>
    <scope>IDENTIFICATION</scope>
</reference>
<proteinExistence type="predicted"/>
<dbReference type="CDD" id="cd16021">
    <property type="entry name" value="ALP_like"/>
    <property type="match status" value="1"/>
</dbReference>
<accession>A0A7M6DNB8</accession>
<keyword evidence="2" id="KW-0472">Membrane</keyword>